<dbReference type="AlphaFoldDB" id="A0A7S4UYJ8"/>
<name>A0A7S4UYJ8_9STRA</name>
<dbReference type="PANTHER" id="PTHR47942:SF63">
    <property type="entry name" value="PENTATRICOPEPTIDE REPEAT-CONTAINING PROTEIN"/>
    <property type="match status" value="1"/>
</dbReference>
<keyword evidence="4" id="KW-0472">Membrane</keyword>
<evidence type="ECO:0000256" key="3">
    <source>
        <dbReference type="SAM" id="MobiDB-lite"/>
    </source>
</evidence>
<dbReference type="InterPro" id="IPR051222">
    <property type="entry name" value="PPR/CCM1_RNA-binding"/>
</dbReference>
<dbReference type="Gene3D" id="1.25.40.10">
    <property type="entry name" value="Tetratricopeptide repeat domain"/>
    <property type="match status" value="2"/>
</dbReference>
<evidence type="ECO:0000256" key="1">
    <source>
        <dbReference type="ARBA" id="ARBA00022737"/>
    </source>
</evidence>
<dbReference type="EMBL" id="HBNS01001132">
    <property type="protein sequence ID" value="CAE4579613.1"/>
    <property type="molecule type" value="Transcribed_RNA"/>
</dbReference>
<feature type="region of interest" description="Disordered" evidence="3">
    <location>
        <begin position="412"/>
        <end position="437"/>
    </location>
</feature>
<evidence type="ECO:0000256" key="4">
    <source>
        <dbReference type="SAM" id="Phobius"/>
    </source>
</evidence>
<dbReference type="PROSITE" id="PS51375">
    <property type="entry name" value="PPR"/>
    <property type="match status" value="1"/>
</dbReference>
<dbReference type="InterPro" id="IPR011990">
    <property type="entry name" value="TPR-like_helical_dom_sf"/>
</dbReference>
<feature type="transmembrane region" description="Helical" evidence="4">
    <location>
        <begin position="6"/>
        <end position="31"/>
    </location>
</feature>
<feature type="repeat" description="PPR" evidence="2">
    <location>
        <begin position="193"/>
        <end position="227"/>
    </location>
</feature>
<evidence type="ECO:0000313" key="5">
    <source>
        <dbReference type="EMBL" id="CAE4579613.1"/>
    </source>
</evidence>
<evidence type="ECO:0000256" key="2">
    <source>
        <dbReference type="PROSITE-ProRule" id="PRU00708"/>
    </source>
</evidence>
<dbReference type="PANTHER" id="PTHR47942">
    <property type="entry name" value="TETRATRICOPEPTIDE REPEAT (TPR)-LIKE SUPERFAMILY PROTEIN-RELATED"/>
    <property type="match status" value="1"/>
</dbReference>
<evidence type="ECO:0008006" key="6">
    <source>
        <dbReference type="Google" id="ProtNLM"/>
    </source>
</evidence>
<keyword evidence="4" id="KW-0812">Transmembrane</keyword>
<dbReference type="NCBIfam" id="TIGR00756">
    <property type="entry name" value="PPR"/>
    <property type="match status" value="1"/>
</dbReference>
<feature type="compositionally biased region" description="Basic and acidic residues" evidence="3">
    <location>
        <begin position="419"/>
        <end position="437"/>
    </location>
</feature>
<dbReference type="Pfam" id="PF13812">
    <property type="entry name" value="PPR_3"/>
    <property type="match status" value="2"/>
</dbReference>
<dbReference type="InterPro" id="IPR002885">
    <property type="entry name" value="PPR_rpt"/>
</dbReference>
<gene>
    <name evidence="5" type="ORF">DBRI00130_LOCUS903</name>
</gene>
<keyword evidence="1" id="KW-0677">Repeat</keyword>
<organism evidence="5">
    <name type="scientific">Ditylum brightwellii</name>
    <dbReference type="NCBI Taxonomy" id="49249"/>
    <lineage>
        <taxon>Eukaryota</taxon>
        <taxon>Sar</taxon>
        <taxon>Stramenopiles</taxon>
        <taxon>Ochrophyta</taxon>
        <taxon>Bacillariophyta</taxon>
        <taxon>Mediophyceae</taxon>
        <taxon>Lithodesmiophycidae</taxon>
        <taxon>Lithodesmiales</taxon>
        <taxon>Lithodesmiaceae</taxon>
        <taxon>Ditylum</taxon>
    </lineage>
</organism>
<keyword evidence="4" id="KW-1133">Transmembrane helix</keyword>
<feature type="region of interest" description="Disordered" evidence="3">
    <location>
        <begin position="40"/>
        <end position="59"/>
    </location>
</feature>
<sequence>MFDHIHLFLLLMPMLPFFILAVTVAAAVLGITMKKKKGKGQQQSKISSTATKKERSSPAKMAENLLIKMEHISDKGNNVDATPNIYSYYAVLDALAKSSGNGSDSTAGIRAEKILERMIKRGVEPTTRCYSRVLAAHVKSSSPRGEDRAWDLLERMIKRYNLKSTKEKLKEDETRNNNSRYYNNGNDNDFQLNTICFNTVLHAFAKKGNSEKAMEILARMDEIGKNNENAHPDEITFHSVLQALSLSKNPQKVIMARDVLRRIENSHISGDWAVIPSTRSYNMALNVCAASTNTNIAHGSENELKNDQIRKEVVSIAFEIFENFRMSKYAQPDEYTYSTLLKICRQYIPRKQWKSKEEKSSSASPPPYLKQANDQRKELVEYVFSQCCDDGMLNDMLLKEFSMSVSPKLPRPIISSHLSPKDLTGRKGDQTIDLHES</sequence>
<protein>
    <recommendedName>
        <fullName evidence="6">Pentacotripeptide-repeat region of PRORP domain-containing protein</fullName>
    </recommendedName>
</protein>
<accession>A0A7S4UYJ8</accession>
<reference evidence="5" key="1">
    <citation type="submission" date="2021-01" db="EMBL/GenBank/DDBJ databases">
        <authorList>
            <person name="Corre E."/>
            <person name="Pelletier E."/>
            <person name="Niang G."/>
            <person name="Scheremetjew M."/>
            <person name="Finn R."/>
            <person name="Kale V."/>
            <person name="Holt S."/>
            <person name="Cochrane G."/>
            <person name="Meng A."/>
            <person name="Brown T."/>
            <person name="Cohen L."/>
        </authorList>
    </citation>
    <scope>NUCLEOTIDE SEQUENCE</scope>
    <source>
        <strain evidence="5">GSO104</strain>
    </source>
</reference>
<proteinExistence type="predicted"/>